<gene>
    <name evidence="2" type="ORF">PVMG_02551</name>
</gene>
<feature type="transmembrane region" description="Helical" evidence="1">
    <location>
        <begin position="264"/>
        <end position="283"/>
    </location>
</feature>
<keyword evidence="1" id="KW-0472">Membrane</keyword>
<evidence type="ECO:0008006" key="4">
    <source>
        <dbReference type="Google" id="ProtNLM"/>
    </source>
</evidence>
<dbReference type="Proteomes" id="UP000053776">
    <property type="component" value="Unassembled WGS sequence"/>
</dbReference>
<reference evidence="2 3" key="1">
    <citation type="submission" date="2011-08" db="EMBL/GenBank/DDBJ databases">
        <title>The Genome Sequence of Plasmodium vivax Mauritania I.</title>
        <authorList>
            <consortium name="The Broad Institute Genome Sequencing Platform"/>
            <consortium name="The Broad Institute Genome Sequencing Center for Infectious Disease"/>
            <person name="Neafsey D."/>
            <person name="Carlton J."/>
            <person name="Barnwell J."/>
            <person name="Collins W."/>
            <person name="Escalante A."/>
            <person name="Mullikin J."/>
            <person name="Saul A."/>
            <person name="Guigo R."/>
            <person name="Camara F."/>
            <person name="Young S.K."/>
            <person name="Zeng Q."/>
            <person name="Gargeya S."/>
            <person name="Fitzgerald M."/>
            <person name="Haas B."/>
            <person name="Abouelleil A."/>
            <person name="Alvarado L."/>
            <person name="Arachchi H.M."/>
            <person name="Berlin A."/>
            <person name="Brown A."/>
            <person name="Chapman S.B."/>
            <person name="Chen Z."/>
            <person name="Dunbar C."/>
            <person name="Freedman E."/>
            <person name="Gearin G."/>
            <person name="Gellesch M."/>
            <person name="Goldberg J."/>
            <person name="Griggs A."/>
            <person name="Gujja S."/>
            <person name="Heiman D."/>
            <person name="Howarth C."/>
            <person name="Larson L."/>
            <person name="Lui A."/>
            <person name="MacDonald P.J.P."/>
            <person name="Montmayeur A."/>
            <person name="Murphy C."/>
            <person name="Neiman D."/>
            <person name="Pearson M."/>
            <person name="Priest M."/>
            <person name="Roberts A."/>
            <person name="Saif S."/>
            <person name="Shea T."/>
            <person name="Shenoy N."/>
            <person name="Sisk P."/>
            <person name="Stolte C."/>
            <person name="Sykes S."/>
            <person name="Wortman J."/>
            <person name="Nusbaum C."/>
            <person name="Birren B."/>
        </authorList>
    </citation>
    <scope>NUCLEOTIDE SEQUENCE [LARGE SCALE GENOMIC DNA]</scope>
    <source>
        <strain evidence="2 3">Mauritania I</strain>
    </source>
</reference>
<dbReference type="InterPro" id="IPR022139">
    <property type="entry name" value="Fam-L/Fam-M-like_plasmodium"/>
</dbReference>
<name>A0A0J9TIU7_PLAVI</name>
<feature type="transmembrane region" description="Helical" evidence="1">
    <location>
        <begin position="46"/>
        <end position="66"/>
    </location>
</feature>
<feature type="transmembrane region" description="Helical" evidence="1">
    <location>
        <begin position="12"/>
        <end position="30"/>
    </location>
</feature>
<protein>
    <recommendedName>
        <fullName evidence="4">Variable surface protein</fullName>
    </recommendedName>
</protein>
<evidence type="ECO:0000313" key="2">
    <source>
        <dbReference type="EMBL" id="KMZ94662.1"/>
    </source>
</evidence>
<accession>A0A0J9TIU7</accession>
<dbReference type="EMBL" id="KQ235014">
    <property type="protein sequence ID" value="KMZ94662.1"/>
    <property type="molecule type" value="Genomic_DNA"/>
</dbReference>
<evidence type="ECO:0000256" key="1">
    <source>
        <dbReference type="SAM" id="Phobius"/>
    </source>
</evidence>
<organism evidence="2 3">
    <name type="scientific">Plasmodium vivax Mauritania I</name>
    <dbReference type="NCBI Taxonomy" id="1035515"/>
    <lineage>
        <taxon>Eukaryota</taxon>
        <taxon>Sar</taxon>
        <taxon>Alveolata</taxon>
        <taxon>Apicomplexa</taxon>
        <taxon>Aconoidasida</taxon>
        <taxon>Haemosporida</taxon>
        <taxon>Plasmodiidae</taxon>
        <taxon>Plasmodium</taxon>
        <taxon>Plasmodium (Plasmodium)</taxon>
    </lineage>
</organism>
<evidence type="ECO:0000313" key="3">
    <source>
        <dbReference type="Proteomes" id="UP000053776"/>
    </source>
</evidence>
<sequence length="314" mass="37530">MLILKDSQIKKNLRFFLFLKIITIIIMIWIEHPYDDVVNNCLHECMYLILLLYYYIFLQIIIYFYIQFTCGSVIQNKYKEDSSLYLILKRYMSENIDQNELDRTGLYKNFPYNYDNKRINIYTDDTSIYGNIKNRDSKKLKLYKTGYNHRYAKKKGLSKLDCYYENKIFKKIDHIYNLADNWHSDKKFFKKKIMKEYGIPLILFALLPCLGLILLILFGDKKIGRGIIKICTNTESGHVSSDSCGGIHNFISQDTFNYIENANFVFSLLMIIIVIFVFIYIFLKVIKYERLKEGKGKMSKKEYFNYCKEVFNLK</sequence>
<keyword evidence="1" id="KW-1133">Transmembrane helix</keyword>
<dbReference type="AlphaFoldDB" id="A0A0J9TIU7"/>
<feature type="transmembrane region" description="Helical" evidence="1">
    <location>
        <begin position="197"/>
        <end position="218"/>
    </location>
</feature>
<dbReference type="OrthoDB" id="10328702at2759"/>
<proteinExistence type="predicted"/>
<dbReference type="Pfam" id="PF12420">
    <property type="entry name" value="DUF3671"/>
    <property type="match status" value="1"/>
</dbReference>
<keyword evidence="1" id="KW-0812">Transmembrane</keyword>